<gene>
    <name evidence="2" type="ORF">B4N89_31855</name>
</gene>
<name>A0A1T3NQ30_9ACTN</name>
<dbReference type="AlphaFoldDB" id="A0A1T3NQ30"/>
<organism evidence="2 3">
    <name type="scientific">Embleya scabrispora</name>
    <dbReference type="NCBI Taxonomy" id="159449"/>
    <lineage>
        <taxon>Bacteria</taxon>
        <taxon>Bacillati</taxon>
        <taxon>Actinomycetota</taxon>
        <taxon>Actinomycetes</taxon>
        <taxon>Kitasatosporales</taxon>
        <taxon>Streptomycetaceae</taxon>
        <taxon>Embleya</taxon>
    </lineage>
</organism>
<evidence type="ECO:0000313" key="3">
    <source>
        <dbReference type="Proteomes" id="UP000190037"/>
    </source>
</evidence>
<protein>
    <submittedName>
        <fullName evidence="2">Uncharacterized protein</fullName>
    </submittedName>
</protein>
<dbReference type="RefSeq" id="WP_078979949.1">
    <property type="nucleotide sequence ID" value="NZ_MWQN01000002.1"/>
</dbReference>
<reference evidence="2 3" key="1">
    <citation type="submission" date="2017-03" db="EMBL/GenBank/DDBJ databases">
        <title>Draft genome sequence of Streptomyces scabrisporus NF3, endophyte isolated from Amphipterygium adstringens.</title>
        <authorList>
            <person name="Vazquez M."/>
            <person name="Ceapa C.D."/>
            <person name="Rodriguez Luna D."/>
            <person name="Sanchez Esquivel S."/>
        </authorList>
    </citation>
    <scope>NUCLEOTIDE SEQUENCE [LARGE SCALE GENOMIC DNA]</scope>
    <source>
        <strain evidence="2 3">NF3</strain>
    </source>
</reference>
<evidence type="ECO:0000256" key="1">
    <source>
        <dbReference type="SAM" id="MobiDB-lite"/>
    </source>
</evidence>
<dbReference type="EMBL" id="MWQN01000002">
    <property type="protein sequence ID" value="OPC78751.1"/>
    <property type="molecule type" value="Genomic_DNA"/>
</dbReference>
<feature type="region of interest" description="Disordered" evidence="1">
    <location>
        <begin position="1"/>
        <end position="21"/>
    </location>
</feature>
<accession>A0A1T3NQ30</accession>
<evidence type="ECO:0000313" key="2">
    <source>
        <dbReference type="EMBL" id="OPC78751.1"/>
    </source>
</evidence>
<proteinExistence type="predicted"/>
<keyword evidence="3" id="KW-1185">Reference proteome</keyword>
<dbReference type="STRING" id="159449.B4N89_31855"/>
<sequence length="766" mass="83425">MDHNEEQRQGPTPESAGGSYVGGQLARALRTATTHEDADTRRRAELRLGRWRRVLDGLRDGSLHIGSRTPVAGFPAWVTPEVVRGGFATGAASAGGPLLPHEVELARRAGVPADRRALFEYHLSDAGLAELTTMLDGGHYEVTVPEEAALLAVAWLARSGERAAALELLEAIAPFSDRLRFAPRSTSAPAPDPSTACRRTVGEARADVARRQPKHAVEAMREALAVWNPFTDELLTLWLDVTDVDTGHVLTREPTPDWRLRGRELLNRYEKLAAEHRLCGKHRDPKQNQSILRTALADTLAGRPLDARRLGLVRHGIVSMVGRRGLPGSSEHTRLREWQAADAKRPTHHDLARVVVRRLADLPQDAGATDTGALLGPVTTAEQAATGVPADAEIPETIRRLVERALSAPIGTLIERGIVPSAEVLAELVPQLVASTTAQAYPDASLRALMSAHHRAFGRRRSLLLVNLHHQVRAEELPWVAAVSGQRERGIEARGQARTVLTHVGELALTGFPATILPNPMIARLSALADGAEVRMPWVEELAADIFMGRFSRKFLGAAVLAGGLLEGSLYERYFGIDYAAMAAWVNGDPDWRAYSDASVARFGEMCRSRGDIGTERSVAANGVVIEQSQILTTHNLAALAGPVGAKPNWADLARRSFTAVCRLTARTQGNPRPLSTVKDAAYAWRQMVFHLSLCGEAERAEVESWLADETARHPHHVGRRLAPALRGLRAVTAGAHFNARGTVDNDTGRRLVGWTTSRHWLLEPR</sequence>
<comment type="caution">
    <text evidence="2">The sequence shown here is derived from an EMBL/GenBank/DDBJ whole genome shotgun (WGS) entry which is preliminary data.</text>
</comment>
<dbReference type="Proteomes" id="UP000190037">
    <property type="component" value="Unassembled WGS sequence"/>
</dbReference>